<proteinExistence type="predicted"/>
<dbReference type="SUPFAM" id="SSF49562">
    <property type="entry name" value="C2 domain (Calcium/lipid-binding domain, CaLB)"/>
    <property type="match status" value="1"/>
</dbReference>
<evidence type="ECO:0008006" key="3">
    <source>
        <dbReference type="Google" id="ProtNLM"/>
    </source>
</evidence>
<comment type="caution">
    <text evidence="1">The sequence shown here is derived from an EMBL/GenBank/DDBJ whole genome shotgun (WGS) entry which is preliminary data.</text>
</comment>
<keyword evidence="2" id="KW-1185">Reference proteome</keyword>
<accession>A0A553QSJ4</accession>
<protein>
    <recommendedName>
        <fullName evidence="3">C2 domain-containing protein</fullName>
    </recommendedName>
</protein>
<dbReference type="Proteomes" id="UP000316079">
    <property type="component" value="Unassembled WGS sequence"/>
</dbReference>
<dbReference type="OrthoDB" id="270970at2759"/>
<evidence type="ECO:0000313" key="2">
    <source>
        <dbReference type="Proteomes" id="UP000316079"/>
    </source>
</evidence>
<name>A0A553QSJ4_9TELE</name>
<dbReference type="InterPro" id="IPR035892">
    <property type="entry name" value="C2_domain_sf"/>
</dbReference>
<reference evidence="1 2" key="1">
    <citation type="journal article" date="2019" name="Sci. Data">
        <title>Hybrid genome assembly and annotation of Danionella translucida.</title>
        <authorList>
            <person name="Kadobianskyi M."/>
            <person name="Schulze L."/>
            <person name="Schuelke M."/>
            <person name="Judkewitz B."/>
        </authorList>
    </citation>
    <scope>NUCLEOTIDE SEQUENCE [LARGE SCALE GENOMIC DNA]</scope>
    <source>
        <strain evidence="1 2">Bolton</strain>
    </source>
</reference>
<dbReference type="EMBL" id="SRMA01025583">
    <property type="protein sequence ID" value="TRY92949.1"/>
    <property type="molecule type" value="Genomic_DNA"/>
</dbReference>
<dbReference type="Gene3D" id="2.60.40.150">
    <property type="entry name" value="C2 domain"/>
    <property type="match status" value="1"/>
</dbReference>
<organism evidence="1 2">
    <name type="scientific">Danionella cerebrum</name>
    <dbReference type="NCBI Taxonomy" id="2873325"/>
    <lineage>
        <taxon>Eukaryota</taxon>
        <taxon>Metazoa</taxon>
        <taxon>Chordata</taxon>
        <taxon>Craniata</taxon>
        <taxon>Vertebrata</taxon>
        <taxon>Euteleostomi</taxon>
        <taxon>Actinopterygii</taxon>
        <taxon>Neopterygii</taxon>
        <taxon>Teleostei</taxon>
        <taxon>Ostariophysi</taxon>
        <taxon>Cypriniformes</taxon>
        <taxon>Danionidae</taxon>
        <taxon>Danioninae</taxon>
        <taxon>Danionella</taxon>
    </lineage>
</organism>
<sequence>MSASASLVVGPVQGCLWVEEIIATGPPPVGIQLQLYWTLHSFGSPPLWLFGSHFSLASGPLSIMDAFAEGGVGFEWDLKGVPLDSGAELHVVVKDHEKMGRNRFLGECRVGLRDVLNSPNLAATFTVSLVDTKRNSTGVCFSILLSFLQILQ</sequence>
<dbReference type="AlphaFoldDB" id="A0A553QSJ4"/>
<gene>
    <name evidence="1" type="ORF">DNTS_016092</name>
</gene>
<evidence type="ECO:0000313" key="1">
    <source>
        <dbReference type="EMBL" id="TRY92949.1"/>
    </source>
</evidence>
<dbReference type="STRING" id="623744.A0A553QSJ4"/>